<comment type="caution">
    <text evidence="2">The sequence shown here is derived from an EMBL/GenBank/DDBJ whole genome shotgun (WGS) entry which is preliminary data.</text>
</comment>
<keyword evidence="1" id="KW-0472">Membrane</keyword>
<dbReference type="GeneID" id="63786102"/>
<dbReference type="AlphaFoldDB" id="A0A1Y2FE51"/>
<evidence type="ECO:0000313" key="3">
    <source>
        <dbReference type="Proteomes" id="UP000193685"/>
    </source>
</evidence>
<organism evidence="2 3">
    <name type="scientific">Protomyces lactucae-debilis</name>
    <dbReference type="NCBI Taxonomy" id="2754530"/>
    <lineage>
        <taxon>Eukaryota</taxon>
        <taxon>Fungi</taxon>
        <taxon>Dikarya</taxon>
        <taxon>Ascomycota</taxon>
        <taxon>Taphrinomycotina</taxon>
        <taxon>Taphrinomycetes</taxon>
        <taxon>Taphrinales</taxon>
        <taxon>Protomycetaceae</taxon>
        <taxon>Protomyces</taxon>
    </lineage>
</organism>
<keyword evidence="1" id="KW-1133">Transmembrane helix</keyword>
<dbReference type="EMBL" id="MCFI01000011">
    <property type="protein sequence ID" value="ORY81586.1"/>
    <property type="molecule type" value="Genomic_DNA"/>
</dbReference>
<keyword evidence="3" id="KW-1185">Reference proteome</keyword>
<reference evidence="2 3" key="1">
    <citation type="submission" date="2016-07" db="EMBL/GenBank/DDBJ databases">
        <title>Pervasive Adenine N6-methylation of Active Genes in Fungi.</title>
        <authorList>
            <consortium name="DOE Joint Genome Institute"/>
            <person name="Mondo S.J."/>
            <person name="Dannebaum R.O."/>
            <person name="Kuo R.C."/>
            <person name="Labutti K."/>
            <person name="Haridas S."/>
            <person name="Kuo A."/>
            <person name="Salamov A."/>
            <person name="Ahrendt S.R."/>
            <person name="Lipzen A."/>
            <person name="Sullivan W."/>
            <person name="Andreopoulos W.B."/>
            <person name="Clum A."/>
            <person name="Lindquist E."/>
            <person name="Daum C."/>
            <person name="Ramamoorthy G.K."/>
            <person name="Gryganskyi A."/>
            <person name="Culley D."/>
            <person name="Magnuson J.K."/>
            <person name="James T.Y."/>
            <person name="O'Malley M.A."/>
            <person name="Stajich J.E."/>
            <person name="Spatafora J.W."/>
            <person name="Visel A."/>
            <person name="Grigoriev I.V."/>
        </authorList>
    </citation>
    <scope>NUCLEOTIDE SEQUENCE [LARGE SCALE GENOMIC DNA]</scope>
    <source>
        <strain evidence="2 3">12-1054</strain>
    </source>
</reference>
<evidence type="ECO:0000313" key="2">
    <source>
        <dbReference type="EMBL" id="ORY81586.1"/>
    </source>
</evidence>
<sequence>MRKRIRYNQLRYKQDANKTALRQQQLQEQLLAQQERWASFESDMRQLAHPEWEEQEQQQEQAQRWTLYYFLGTIRSPATMPEWLAVCLLKLVFVLLGLALFVGWLSGR</sequence>
<evidence type="ECO:0000256" key="1">
    <source>
        <dbReference type="SAM" id="Phobius"/>
    </source>
</evidence>
<accession>A0A1Y2FE51</accession>
<proteinExistence type="predicted"/>
<gene>
    <name evidence="2" type="ORF">BCR37DRAFT_380484</name>
</gene>
<protein>
    <submittedName>
        <fullName evidence="2">Uncharacterized protein</fullName>
    </submittedName>
</protein>
<feature type="transmembrane region" description="Helical" evidence="1">
    <location>
        <begin position="83"/>
        <end position="105"/>
    </location>
</feature>
<dbReference type="RefSeq" id="XP_040724962.1">
    <property type="nucleotide sequence ID" value="XM_040869503.1"/>
</dbReference>
<dbReference type="Proteomes" id="UP000193685">
    <property type="component" value="Unassembled WGS sequence"/>
</dbReference>
<keyword evidence="1" id="KW-0812">Transmembrane</keyword>
<name>A0A1Y2FE51_PROLT</name>